<keyword evidence="1" id="KW-0732">Signal</keyword>
<protein>
    <submittedName>
        <fullName evidence="2">Uncharacterized protein</fullName>
    </submittedName>
</protein>
<accession>A0A412IV39</accession>
<evidence type="ECO:0000313" key="3">
    <source>
        <dbReference type="Proteomes" id="UP000283295"/>
    </source>
</evidence>
<feature type="signal peptide" evidence="1">
    <location>
        <begin position="1"/>
        <end position="31"/>
    </location>
</feature>
<proteinExistence type="predicted"/>
<feature type="chain" id="PRO_5019179139" evidence="1">
    <location>
        <begin position="32"/>
        <end position="158"/>
    </location>
</feature>
<dbReference type="EMBL" id="QRVK01000003">
    <property type="protein sequence ID" value="RGS43964.1"/>
    <property type="molecule type" value="Genomic_DNA"/>
</dbReference>
<sequence>MKNQRSRIKMAFVILLIVSVGTFGVSTYVSAAGKAKTSCTNRVTFSNVSLPDECRNVTLASAKKVNNTNYGQFRISNYTRCNAIDCWMRTYYAGGWHYWTDYFVNDVSDKAVHKVRYCDKSSSFYKKGVRANLRAENAKSTVSIFKNRIKVSGVVRFN</sequence>
<organism evidence="2 3">
    <name type="scientific">Coprococcus eutactus</name>
    <dbReference type="NCBI Taxonomy" id="33043"/>
    <lineage>
        <taxon>Bacteria</taxon>
        <taxon>Bacillati</taxon>
        <taxon>Bacillota</taxon>
        <taxon>Clostridia</taxon>
        <taxon>Lachnospirales</taxon>
        <taxon>Lachnospiraceae</taxon>
        <taxon>Coprococcus</taxon>
    </lineage>
</organism>
<reference evidence="2 3" key="1">
    <citation type="submission" date="2018-08" db="EMBL/GenBank/DDBJ databases">
        <title>A genome reference for cultivated species of the human gut microbiota.</title>
        <authorList>
            <person name="Zou Y."/>
            <person name="Xue W."/>
            <person name="Luo G."/>
        </authorList>
    </citation>
    <scope>NUCLEOTIDE SEQUENCE [LARGE SCALE GENOMIC DNA]</scope>
    <source>
        <strain evidence="2 3">AF22-21</strain>
    </source>
</reference>
<name>A0A412IV39_9FIRM</name>
<evidence type="ECO:0000256" key="1">
    <source>
        <dbReference type="SAM" id="SignalP"/>
    </source>
</evidence>
<comment type="caution">
    <text evidence="2">The sequence shown here is derived from an EMBL/GenBank/DDBJ whole genome shotgun (WGS) entry which is preliminary data.</text>
</comment>
<dbReference type="AlphaFoldDB" id="A0A412IV39"/>
<gene>
    <name evidence="2" type="ORF">DWX94_02585</name>
</gene>
<evidence type="ECO:0000313" key="2">
    <source>
        <dbReference type="EMBL" id="RGS43964.1"/>
    </source>
</evidence>
<dbReference type="Proteomes" id="UP000283295">
    <property type="component" value="Unassembled WGS sequence"/>
</dbReference>